<proteinExistence type="predicted"/>
<evidence type="ECO:0000313" key="2">
    <source>
        <dbReference type="Proteomes" id="UP001200470"/>
    </source>
</evidence>
<accession>A0ABS9CKK5</accession>
<dbReference type="EMBL" id="JADYTN010000043">
    <property type="protein sequence ID" value="MCF2564828.1"/>
    <property type="molecule type" value="Genomic_DNA"/>
</dbReference>
<reference evidence="1 2" key="1">
    <citation type="submission" date="2020-12" db="EMBL/GenBank/DDBJ databases">
        <title>Whole genome sequences of gut porcine anaerobes.</title>
        <authorList>
            <person name="Kubasova T."/>
            <person name="Jahodarova E."/>
            <person name="Rychlik I."/>
        </authorList>
    </citation>
    <scope>NUCLEOTIDE SEQUENCE [LARGE SCALE GENOMIC DNA]</scope>
    <source>
        <strain evidence="1 2">An925</strain>
    </source>
</reference>
<keyword evidence="2" id="KW-1185">Reference proteome</keyword>
<protein>
    <recommendedName>
        <fullName evidence="3">T9SS type A sorting domain-containing protein</fullName>
    </recommendedName>
</protein>
<dbReference type="RefSeq" id="WP_301638692.1">
    <property type="nucleotide sequence ID" value="NZ_JADYTN010000043.1"/>
</dbReference>
<comment type="caution">
    <text evidence="1">The sequence shown here is derived from an EMBL/GenBank/DDBJ whole genome shotgun (WGS) entry which is preliminary data.</text>
</comment>
<name>A0ABS9CKK5_9BACT</name>
<sequence>MLAENDTLRNVLRVHTIDSYSICMDIDSAALDTARLAQVIDERYEWYLPESQYPVIEDVTSTSYFNMDVVGTTRYAYCNLPSDQVPYYISQTDFPSDDEQEGFADGDAQDDGIIHYQIETHGKVIQMAYDLDEDATITNIVANHMGMLCVSRQWTQNAGQGYSTQIDCNGLLPGVYILYINVNGKVYSEKVTL</sequence>
<evidence type="ECO:0008006" key="3">
    <source>
        <dbReference type="Google" id="ProtNLM"/>
    </source>
</evidence>
<evidence type="ECO:0000313" key="1">
    <source>
        <dbReference type="EMBL" id="MCF2564828.1"/>
    </source>
</evidence>
<gene>
    <name evidence="1" type="ORF">I6E12_12045</name>
</gene>
<organism evidence="1 2">
    <name type="scientific">Xylanibacter brevis</name>
    <dbReference type="NCBI Taxonomy" id="83231"/>
    <lineage>
        <taxon>Bacteria</taxon>
        <taxon>Pseudomonadati</taxon>
        <taxon>Bacteroidota</taxon>
        <taxon>Bacteroidia</taxon>
        <taxon>Bacteroidales</taxon>
        <taxon>Prevotellaceae</taxon>
        <taxon>Xylanibacter</taxon>
    </lineage>
</organism>
<dbReference type="Proteomes" id="UP001200470">
    <property type="component" value="Unassembled WGS sequence"/>
</dbReference>